<organism evidence="9 10">
    <name type="scientific">Gossypium hirsutum</name>
    <name type="common">Upland cotton</name>
    <name type="synonym">Gossypium mexicanum</name>
    <dbReference type="NCBI Taxonomy" id="3635"/>
    <lineage>
        <taxon>Eukaryota</taxon>
        <taxon>Viridiplantae</taxon>
        <taxon>Streptophyta</taxon>
        <taxon>Embryophyta</taxon>
        <taxon>Tracheophyta</taxon>
        <taxon>Spermatophyta</taxon>
        <taxon>Magnoliopsida</taxon>
        <taxon>eudicotyledons</taxon>
        <taxon>Gunneridae</taxon>
        <taxon>Pentapetalae</taxon>
        <taxon>rosids</taxon>
        <taxon>malvids</taxon>
        <taxon>Malvales</taxon>
        <taxon>Malvaceae</taxon>
        <taxon>Malvoideae</taxon>
        <taxon>Gossypium</taxon>
    </lineage>
</organism>
<name>A0A1U8PJ59_GOSHI</name>
<reference evidence="10" key="2">
    <citation type="submission" date="2025-08" db="UniProtKB">
        <authorList>
            <consortium name="RefSeq"/>
        </authorList>
    </citation>
    <scope>IDENTIFICATION</scope>
</reference>
<dbReference type="RefSeq" id="XP_016750338.1">
    <property type="nucleotide sequence ID" value="XM_016894849.1"/>
</dbReference>
<evidence type="ECO:0000256" key="1">
    <source>
        <dbReference type="ARBA" id="ARBA00004389"/>
    </source>
</evidence>
<keyword evidence="4" id="KW-0808">Transferase</keyword>
<evidence type="ECO:0000313" key="9">
    <source>
        <dbReference type="Proteomes" id="UP000818029"/>
    </source>
</evidence>
<dbReference type="KEGG" id="ghi:107958929"/>
<dbReference type="GO" id="GO:0000030">
    <property type="term" value="F:mannosyltransferase activity"/>
    <property type="evidence" value="ECO:0007669"/>
    <property type="project" value="InterPro"/>
</dbReference>
<dbReference type="GO" id="GO:0005789">
    <property type="term" value="C:endoplasmic reticulum membrane"/>
    <property type="evidence" value="ECO:0007669"/>
    <property type="project" value="UniProtKB-SubCell"/>
</dbReference>
<evidence type="ECO:0000256" key="8">
    <source>
        <dbReference type="ARBA" id="ARBA00023136"/>
    </source>
</evidence>
<evidence type="ECO:0000313" key="10">
    <source>
        <dbReference type="RefSeq" id="XP_016750338.1"/>
    </source>
</evidence>
<accession>A0A1U8PJ59</accession>
<keyword evidence="3" id="KW-0328">Glycosyltransferase</keyword>
<evidence type="ECO:0000256" key="5">
    <source>
        <dbReference type="ARBA" id="ARBA00022692"/>
    </source>
</evidence>
<dbReference type="PANTHER" id="PTHR13036:SF0">
    <property type="entry name" value="CHITOBIOSYLDIPHOSPHODOLICHOL BETA-MANNOSYLTRANSFERASE"/>
    <property type="match status" value="1"/>
</dbReference>
<sequence>MVERVVLSRGPFWSCAMDGSCLNFKYLLRFEKHYGQMENGSLCVTRAMQLELAQNWGIRATVLYDQPPEFFCPTSLQEKRKLFCRLNRYLCHPLGVRDCVTAKIEADDQNESLFTTQVDTDILLKRNRPALVVRSTSCCSSLIKLLPSKSGNGKNMLIDVQDESEGTESHAPASV</sequence>
<keyword evidence="7" id="KW-1133">Transmembrane helix</keyword>
<dbReference type="Proteomes" id="UP000818029">
    <property type="component" value="Chromosome A11"/>
</dbReference>
<comment type="pathway">
    <text evidence="2">Protein modification; protein glycosylation.</text>
</comment>
<protein>
    <submittedName>
        <fullName evidence="10">UDP-glycosyltransferase TURAN-like</fullName>
    </submittedName>
</protein>
<dbReference type="PANTHER" id="PTHR13036">
    <property type="entry name" value="BETA1,4 MANNOSYLTRANSFERASE"/>
    <property type="match status" value="1"/>
</dbReference>
<keyword evidence="5" id="KW-0812">Transmembrane</keyword>
<dbReference type="GeneID" id="107958929"/>
<evidence type="ECO:0000256" key="7">
    <source>
        <dbReference type="ARBA" id="ARBA00022989"/>
    </source>
</evidence>
<gene>
    <name evidence="10" type="primary">LOC107958929</name>
</gene>
<evidence type="ECO:0000256" key="4">
    <source>
        <dbReference type="ARBA" id="ARBA00022679"/>
    </source>
</evidence>
<comment type="subcellular location">
    <subcellularLocation>
        <location evidence="1">Endoplasmic reticulum membrane</location>
        <topology evidence="1">Single-pass membrane protein</topology>
    </subcellularLocation>
</comment>
<dbReference type="PaxDb" id="3635-A0A1U8PJ59"/>
<dbReference type="AlphaFoldDB" id="A0A1U8PJ59"/>
<evidence type="ECO:0000256" key="6">
    <source>
        <dbReference type="ARBA" id="ARBA00022824"/>
    </source>
</evidence>
<evidence type="ECO:0000256" key="3">
    <source>
        <dbReference type="ARBA" id="ARBA00022676"/>
    </source>
</evidence>
<keyword evidence="9" id="KW-1185">Reference proteome</keyword>
<reference evidence="9" key="1">
    <citation type="journal article" date="2020" name="Nat. Genet.">
        <title>Genomic diversifications of five Gossypium allopolyploid species and their impact on cotton improvement.</title>
        <authorList>
            <person name="Chen Z.J."/>
            <person name="Sreedasyam A."/>
            <person name="Ando A."/>
            <person name="Song Q."/>
            <person name="De Santiago L.M."/>
            <person name="Hulse-Kemp A.M."/>
            <person name="Ding M."/>
            <person name="Ye W."/>
            <person name="Kirkbride R.C."/>
            <person name="Jenkins J."/>
            <person name="Plott C."/>
            <person name="Lovell J."/>
            <person name="Lin Y.M."/>
            <person name="Vaughn R."/>
            <person name="Liu B."/>
            <person name="Simpson S."/>
            <person name="Scheffler B.E."/>
            <person name="Wen L."/>
            <person name="Saski C.A."/>
            <person name="Grover C.E."/>
            <person name="Hu G."/>
            <person name="Conover J.L."/>
            <person name="Carlson J.W."/>
            <person name="Shu S."/>
            <person name="Boston L.B."/>
            <person name="Williams M."/>
            <person name="Peterson D.G."/>
            <person name="McGee K."/>
            <person name="Jones D.C."/>
            <person name="Wendel J.F."/>
            <person name="Stelly D.M."/>
            <person name="Grimwood J."/>
            <person name="Schmutz J."/>
        </authorList>
    </citation>
    <scope>NUCLEOTIDE SEQUENCE [LARGE SCALE GENOMIC DNA]</scope>
    <source>
        <strain evidence="9">cv. TM-1</strain>
    </source>
</reference>
<dbReference type="InterPro" id="IPR026051">
    <property type="entry name" value="ALG1-like"/>
</dbReference>
<proteinExistence type="predicted"/>
<dbReference type="STRING" id="3635.A0A1U8PJ59"/>
<keyword evidence="8" id="KW-0472">Membrane</keyword>
<evidence type="ECO:0000256" key="2">
    <source>
        <dbReference type="ARBA" id="ARBA00004922"/>
    </source>
</evidence>
<keyword evidence="6" id="KW-0256">Endoplasmic reticulum</keyword>